<dbReference type="Proteomes" id="UP000248329">
    <property type="component" value="Unassembled WGS sequence"/>
</dbReference>
<accession>A0AC61KY92</accession>
<gene>
    <name evidence="1" type="ORF">C4B59_16500</name>
</gene>
<organism evidence="1 2">
    <name type="scientific">Candidatus Methanogaster sp</name>
    <dbReference type="NCBI Taxonomy" id="3386292"/>
    <lineage>
        <taxon>Archaea</taxon>
        <taxon>Methanobacteriati</taxon>
        <taxon>Methanobacteriota</taxon>
        <taxon>Stenosarchaea group</taxon>
        <taxon>Methanomicrobia</taxon>
        <taxon>Methanosarcinales</taxon>
        <taxon>ANME-2 cluster</taxon>
        <taxon>Candidatus Methanogasteraceae</taxon>
        <taxon>Candidatus Methanogaster</taxon>
    </lineage>
</organism>
<dbReference type="EMBL" id="PQXF01000089">
    <property type="protein sequence ID" value="PXF56687.1"/>
    <property type="molecule type" value="Genomic_DNA"/>
</dbReference>
<evidence type="ECO:0000313" key="2">
    <source>
        <dbReference type="Proteomes" id="UP000248329"/>
    </source>
</evidence>
<proteinExistence type="predicted"/>
<protein>
    <submittedName>
        <fullName evidence="1">Uncharacterized protein</fullName>
    </submittedName>
</protein>
<evidence type="ECO:0000313" key="1">
    <source>
        <dbReference type="EMBL" id="PXF56687.1"/>
    </source>
</evidence>
<name>A0AC61KY92_9EURY</name>
<reference evidence="1" key="1">
    <citation type="submission" date="2018-01" db="EMBL/GenBank/DDBJ databases">
        <authorList>
            <person name="Krukenberg V."/>
        </authorList>
    </citation>
    <scope>NUCLEOTIDE SEQUENCE</scope>
    <source>
        <strain evidence="1">E20ANME2</strain>
    </source>
</reference>
<sequence>MKIVRFIVGATDGYITVNNMEASNYQVSIPKPIQGGVDTDAGDNIEIAKSWKTHISKKSFRKYKGRVCSGVEKRGWQFEN</sequence>
<comment type="caution">
    <text evidence="1">The sequence shown here is derived from an EMBL/GenBank/DDBJ whole genome shotgun (WGS) entry which is preliminary data.</text>
</comment>